<feature type="transmembrane region" description="Helical" evidence="7">
    <location>
        <begin position="90"/>
        <end position="107"/>
    </location>
</feature>
<evidence type="ECO:0000259" key="8">
    <source>
        <dbReference type="PROSITE" id="PS51202"/>
    </source>
</evidence>
<sequence>MSFDQLAIVGILLVMLVTYATERFRVELVAMAGLAAGFAFGVVPATGVFRGFATPAVITVAEVLLIVSALSSSRAVDDFARRILARTQSYTAVLAILCGTGAFVSIFMNNIGALALMFPVTLSVCARLNIAPGRMLMPLSFATLLTGTCSLTGTPANLIVNQWMAQETGRGMSYFELAWLGGPVALAGLVWLLIAAPRYFKGMEAAAAPFDSGPVEFLAELTVGGELAGLTLPEAEDRHEIAIHGVYRGGAHVFARRAEIVLQAGDLIVTEGNMAQLDALRDATPAADRVEAVVMPESLAIGSRLGDILAFEERGVRITGLASRRHRVEGRFAELLIGMGDVLVLSGDREAVREAVADSGLLPLSGRRPSAPRSRAITSVAVFGLGVLITAFNLLPTEIAFGGVVLALVLLGNLNLRSALSDMNWSIVLLLACMIPLGTAVEDTGAAAVIANTIAAHLPSATPLMVAATMLLVAVTITPFIDNVSTAVILSPIAAGLSARTGVAVEPLLMAVAIGASLDFLTPFGHHNNTVVMGAAGYRFMDFPRFGVPLLAVCVASGICTLAWLL</sequence>
<evidence type="ECO:0000256" key="4">
    <source>
        <dbReference type="ARBA" id="ARBA00022737"/>
    </source>
</evidence>
<evidence type="ECO:0000256" key="2">
    <source>
        <dbReference type="ARBA" id="ARBA00022448"/>
    </source>
</evidence>
<name>A0AAJ5X815_9SPHN</name>
<keyword evidence="2" id="KW-0813">Transport</keyword>
<reference evidence="9" key="1">
    <citation type="submission" date="2023-03" db="EMBL/GenBank/DDBJ databases">
        <title>Andean soil-derived lignocellulolytic bacterial consortium as a source of novel taxa and putative plastic-active enzymes.</title>
        <authorList>
            <person name="Diaz-Garcia L."/>
            <person name="Chuvochina M."/>
            <person name="Feuerriegel G."/>
            <person name="Bunk B."/>
            <person name="Sproer C."/>
            <person name="Streit W.R."/>
            <person name="Rodriguez L.M."/>
            <person name="Overmann J."/>
            <person name="Jimenez D.J."/>
        </authorList>
    </citation>
    <scope>NUCLEOTIDE SEQUENCE</scope>
    <source>
        <strain evidence="9">MAG 26</strain>
    </source>
</reference>
<proteinExistence type="predicted"/>
<feature type="transmembrane region" description="Helical" evidence="7">
    <location>
        <begin position="546"/>
        <end position="565"/>
    </location>
</feature>
<feature type="transmembrane region" description="Helical" evidence="7">
    <location>
        <begin position="177"/>
        <end position="196"/>
    </location>
</feature>
<feature type="transmembrane region" description="Helical" evidence="7">
    <location>
        <begin position="113"/>
        <end position="130"/>
    </location>
</feature>
<organism evidence="9 10">
    <name type="scientific">Candidatus Andeanibacterium colombiense</name>
    <dbReference type="NCBI Taxonomy" id="3121345"/>
    <lineage>
        <taxon>Bacteria</taxon>
        <taxon>Pseudomonadati</taxon>
        <taxon>Pseudomonadota</taxon>
        <taxon>Alphaproteobacteria</taxon>
        <taxon>Sphingomonadales</taxon>
        <taxon>Sphingomonadaceae</taxon>
        <taxon>Candidatus Andeanibacterium</taxon>
    </lineage>
</organism>
<dbReference type="PROSITE" id="PS51202">
    <property type="entry name" value="RCK_C"/>
    <property type="match status" value="1"/>
</dbReference>
<feature type="transmembrane region" description="Helical" evidence="7">
    <location>
        <begin position="28"/>
        <end position="46"/>
    </location>
</feature>
<feature type="transmembrane region" description="Helical" evidence="7">
    <location>
        <begin position="6"/>
        <end position="21"/>
    </location>
</feature>
<dbReference type="SUPFAM" id="SSF116726">
    <property type="entry name" value="TrkA C-terminal domain-like"/>
    <property type="match status" value="2"/>
</dbReference>
<feature type="transmembrane region" description="Helical" evidence="7">
    <location>
        <begin position="423"/>
        <end position="441"/>
    </location>
</feature>
<feature type="domain" description="RCK C-terminal" evidence="8">
    <location>
        <begin position="205"/>
        <end position="286"/>
    </location>
</feature>
<dbReference type="AlphaFoldDB" id="A0AAJ5X815"/>
<gene>
    <name evidence="9" type="ORF">P0Y56_05325</name>
</gene>
<dbReference type="KEGG" id="acob:P0Y56_05325"/>
<dbReference type="EMBL" id="CP119316">
    <property type="protein sequence ID" value="WEK47714.1"/>
    <property type="molecule type" value="Genomic_DNA"/>
</dbReference>
<dbReference type="GO" id="GO:0008324">
    <property type="term" value="F:monoatomic cation transmembrane transporter activity"/>
    <property type="evidence" value="ECO:0007669"/>
    <property type="project" value="InterPro"/>
</dbReference>
<dbReference type="PANTHER" id="PTHR43652:SF2">
    <property type="entry name" value="BASIC AMINO ACID ANTIPORTER YFCC-RELATED"/>
    <property type="match status" value="1"/>
</dbReference>
<evidence type="ECO:0000256" key="3">
    <source>
        <dbReference type="ARBA" id="ARBA00022692"/>
    </source>
</evidence>
<dbReference type="GO" id="GO:0005886">
    <property type="term" value="C:plasma membrane"/>
    <property type="evidence" value="ECO:0007669"/>
    <property type="project" value="TreeGrafter"/>
</dbReference>
<evidence type="ECO:0000313" key="10">
    <source>
        <dbReference type="Proteomes" id="UP001218362"/>
    </source>
</evidence>
<keyword evidence="4" id="KW-0677">Repeat</keyword>
<feature type="transmembrane region" description="Helical" evidence="7">
    <location>
        <begin position="502"/>
        <end position="526"/>
    </location>
</feature>
<evidence type="ECO:0000256" key="1">
    <source>
        <dbReference type="ARBA" id="ARBA00004141"/>
    </source>
</evidence>
<evidence type="ECO:0000256" key="6">
    <source>
        <dbReference type="ARBA" id="ARBA00023136"/>
    </source>
</evidence>
<keyword evidence="5 7" id="KW-1133">Transmembrane helix</keyword>
<keyword evidence="6 7" id="KW-0472">Membrane</keyword>
<protein>
    <submittedName>
        <fullName evidence="9">SLC13 family permease</fullName>
    </submittedName>
</protein>
<feature type="transmembrane region" description="Helical" evidence="7">
    <location>
        <begin position="399"/>
        <end position="416"/>
    </location>
</feature>
<dbReference type="Proteomes" id="UP001218362">
    <property type="component" value="Chromosome"/>
</dbReference>
<dbReference type="InterPro" id="IPR004680">
    <property type="entry name" value="Cit_transptr-like_dom"/>
</dbReference>
<feature type="transmembrane region" description="Helical" evidence="7">
    <location>
        <begin position="376"/>
        <end position="393"/>
    </location>
</feature>
<comment type="subcellular location">
    <subcellularLocation>
        <location evidence="1">Membrane</location>
        <topology evidence="1">Multi-pass membrane protein</topology>
    </subcellularLocation>
</comment>
<dbReference type="GO" id="GO:0006813">
    <property type="term" value="P:potassium ion transport"/>
    <property type="evidence" value="ECO:0007669"/>
    <property type="project" value="InterPro"/>
</dbReference>
<keyword evidence="3 7" id="KW-0812">Transmembrane</keyword>
<evidence type="ECO:0000313" key="9">
    <source>
        <dbReference type="EMBL" id="WEK47714.1"/>
    </source>
</evidence>
<dbReference type="InterPro" id="IPR006037">
    <property type="entry name" value="RCK_C"/>
</dbReference>
<evidence type="ECO:0000256" key="5">
    <source>
        <dbReference type="ARBA" id="ARBA00022989"/>
    </source>
</evidence>
<dbReference type="Pfam" id="PF03600">
    <property type="entry name" value="CitMHS"/>
    <property type="match status" value="1"/>
</dbReference>
<dbReference type="Gene3D" id="3.30.70.1450">
    <property type="entry name" value="Regulator of K+ conductance, C-terminal domain"/>
    <property type="match status" value="2"/>
</dbReference>
<dbReference type="PANTHER" id="PTHR43652">
    <property type="entry name" value="BASIC AMINO ACID ANTIPORTER YFCC-RELATED"/>
    <property type="match status" value="1"/>
</dbReference>
<feature type="transmembrane region" description="Helical" evidence="7">
    <location>
        <begin position="142"/>
        <end position="165"/>
    </location>
</feature>
<evidence type="ECO:0000256" key="7">
    <source>
        <dbReference type="SAM" id="Phobius"/>
    </source>
</evidence>
<dbReference type="InterPro" id="IPR051679">
    <property type="entry name" value="DASS-Related_Transporters"/>
</dbReference>
<accession>A0AAJ5X815</accession>
<dbReference type="InterPro" id="IPR036721">
    <property type="entry name" value="RCK_C_sf"/>
</dbReference>
<feature type="transmembrane region" description="Helical" evidence="7">
    <location>
        <begin position="52"/>
        <end position="70"/>
    </location>
</feature>
<feature type="transmembrane region" description="Helical" evidence="7">
    <location>
        <begin position="461"/>
        <end position="481"/>
    </location>
</feature>